<dbReference type="Proteomes" id="UP000821865">
    <property type="component" value="Chromosome 1"/>
</dbReference>
<organism evidence="1 2">
    <name type="scientific">Dermacentor silvarum</name>
    <name type="common">Tick</name>
    <dbReference type="NCBI Taxonomy" id="543639"/>
    <lineage>
        <taxon>Eukaryota</taxon>
        <taxon>Metazoa</taxon>
        <taxon>Ecdysozoa</taxon>
        <taxon>Arthropoda</taxon>
        <taxon>Chelicerata</taxon>
        <taxon>Arachnida</taxon>
        <taxon>Acari</taxon>
        <taxon>Parasitiformes</taxon>
        <taxon>Ixodida</taxon>
        <taxon>Ixodoidea</taxon>
        <taxon>Ixodidae</taxon>
        <taxon>Rhipicephalinae</taxon>
        <taxon>Dermacentor</taxon>
    </lineage>
</organism>
<comment type="caution">
    <text evidence="1">The sequence shown here is derived from an EMBL/GenBank/DDBJ whole genome shotgun (WGS) entry which is preliminary data.</text>
</comment>
<evidence type="ECO:0000313" key="1">
    <source>
        <dbReference type="EMBL" id="KAH7978393.1"/>
    </source>
</evidence>
<name>A0ACB8DVM2_DERSI</name>
<gene>
    <name evidence="1" type="ORF">HPB49_005443</name>
</gene>
<reference evidence="1" key="1">
    <citation type="submission" date="2020-05" db="EMBL/GenBank/DDBJ databases">
        <title>Large-scale comparative analyses of tick genomes elucidate their genetic diversity and vector capacities.</title>
        <authorList>
            <person name="Jia N."/>
            <person name="Wang J."/>
            <person name="Shi W."/>
            <person name="Du L."/>
            <person name="Sun Y."/>
            <person name="Zhan W."/>
            <person name="Jiang J."/>
            <person name="Wang Q."/>
            <person name="Zhang B."/>
            <person name="Ji P."/>
            <person name="Sakyi L.B."/>
            <person name="Cui X."/>
            <person name="Yuan T."/>
            <person name="Jiang B."/>
            <person name="Yang W."/>
            <person name="Lam T.T.-Y."/>
            <person name="Chang Q."/>
            <person name="Ding S."/>
            <person name="Wang X."/>
            <person name="Zhu J."/>
            <person name="Ruan X."/>
            <person name="Zhao L."/>
            <person name="Wei J."/>
            <person name="Que T."/>
            <person name="Du C."/>
            <person name="Cheng J."/>
            <person name="Dai P."/>
            <person name="Han X."/>
            <person name="Huang E."/>
            <person name="Gao Y."/>
            <person name="Liu J."/>
            <person name="Shao H."/>
            <person name="Ye R."/>
            <person name="Li L."/>
            <person name="Wei W."/>
            <person name="Wang X."/>
            <person name="Wang C."/>
            <person name="Yang T."/>
            <person name="Huo Q."/>
            <person name="Li W."/>
            <person name="Guo W."/>
            <person name="Chen H."/>
            <person name="Zhou L."/>
            <person name="Ni X."/>
            <person name="Tian J."/>
            <person name="Zhou Y."/>
            <person name="Sheng Y."/>
            <person name="Liu T."/>
            <person name="Pan Y."/>
            <person name="Xia L."/>
            <person name="Li J."/>
            <person name="Zhao F."/>
            <person name="Cao W."/>
        </authorList>
    </citation>
    <scope>NUCLEOTIDE SEQUENCE</scope>
    <source>
        <strain evidence="1">Dsil-2018</strain>
    </source>
</reference>
<dbReference type="EMBL" id="CM023470">
    <property type="protein sequence ID" value="KAH7978393.1"/>
    <property type="molecule type" value="Genomic_DNA"/>
</dbReference>
<protein>
    <submittedName>
        <fullName evidence="1">Uncharacterized protein</fullName>
    </submittedName>
</protein>
<keyword evidence="2" id="KW-1185">Reference proteome</keyword>
<sequence length="245" mass="27067">MNAQRQFGLSGKSVRYWRAQEGKLQKCNPCKTSFRGRSAGHPQIEDTLADIVRELRAPSLSVTSHTIRYKAMGLAREAGLDADSDKRSFFEDSATNETTAPMVGPLIVNGNAYLQEFASPTERHCRAYRLLPIKRVQLSTCRRSPADVQYRSQLCTPHLSAVMDFRLTEPRLSPKQQALLLRAGLILLAAVVILTTVVLVLTRSHRVMPLELRPGAKKSPHRAAQLCNTTSCRLAASLLKASAAC</sequence>
<proteinExistence type="predicted"/>
<accession>A0ACB8DVM2</accession>
<evidence type="ECO:0000313" key="2">
    <source>
        <dbReference type="Proteomes" id="UP000821865"/>
    </source>
</evidence>